<dbReference type="RefSeq" id="WP_204284415.1">
    <property type="nucleotide sequence ID" value="NZ_BAABEJ010000005.1"/>
</dbReference>
<dbReference type="Proteomes" id="UP000651728">
    <property type="component" value="Unassembled WGS sequence"/>
</dbReference>
<feature type="region of interest" description="Disordered" evidence="1">
    <location>
        <begin position="142"/>
        <end position="163"/>
    </location>
</feature>
<keyword evidence="3" id="KW-1185">Reference proteome</keyword>
<protein>
    <submittedName>
        <fullName evidence="2">Uncharacterized protein</fullName>
    </submittedName>
</protein>
<organism evidence="2 3">
    <name type="scientific">Microbispora amethystogenes</name>
    <dbReference type="NCBI Taxonomy" id="1427754"/>
    <lineage>
        <taxon>Bacteria</taxon>
        <taxon>Bacillati</taxon>
        <taxon>Actinomycetota</taxon>
        <taxon>Actinomycetes</taxon>
        <taxon>Streptosporangiales</taxon>
        <taxon>Streptosporangiaceae</taxon>
        <taxon>Microbispora</taxon>
    </lineage>
</organism>
<gene>
    <name evidence="2" type="ORF">Mam01_12020</name>
</gene>
<comment type="caution">
    <text evidence="2">The sequence shown here is derived from an EMBL/GenBank/DDBJ whole genome shotgun (WGS) entry which is preliminary data.</text>
</comment>
<feature type="region of interest" description="Disordered" evidence="1">
    <location>
        <begin position="1"/>
        <end position="35"/>
    </location>
</feature>
<reference evidence="2 3" key="1">
    <citation type="submission" date="2021-01" db="EMBL/GenBank/DDBJ databases">
        <title>Whole genome shotgun sequence of Microbispora amethystogenes NBRC 101907.</title>
        <authorList>
            <person name="Komaki H."/>
            <person name="Tamura T."/>
        </authorList>
    </citation>
    <scope>NUCLEOTIDE SEQUENCE [LARGE SCALE GENOMIC DNA]</scope>
    <source>
        <strain evidence="2 3">NBRC 101907</strain>
    </source>
</reference>
<sequence>MTDQTAALPGSYGQAGDAPSDALSEAPADAPDGFPSDELLARSDLYGAEHLLGHGTQRPRESGVDIARPFVYRVPDEWLSPVLRDRAETMGVRHCEALFAFDLEELPPDRHYTGVRFEVRLVDDDAVALRLAVSETVPEDVVGPWPGTGAPAVSTAAPPGTSTGVEGRYRRLLNRLRDVPGDPAPRVFGERRPSFGFTLSAEPGRPLTRRSYGLRVLLELPGDVPDLAGSLVVGTTISRVRRTRSDLLDAALATAETFGEPLPAPERPQAGANAGTNEGARQRTGGAATSVATTSAATVRLCVATDIEKYSRFTDDEAALRAQERLVTVLAAARRRAGIDESRVDLQEQGDGQFAMLPPDIEERRVIPDLVRALRLELHDVNAELNREAMLRLRVAMCRGTVRRGANGYVGRTVIAVHRVLDAPSVRAALANEETATMVVAVSDSVFMEVVAQGSGDLDPDDFQQVSAKLPEKGFEETAWILVPPPVRRARDS</sequence>
<proteinExistence type="predicted"/>
<feature type="region of interest" description="Disordered" evidence="1">
    <location>
        <begin position="258"/>
        <end position="289"/>
    </location>
</feature>
<accession>A0ABQ4F8H2</accession>
<name>A0ABQ4F8H2_9ACTN</name>
<evidence type="ECO:0000313" key="3">
    <source>
        <dbReference type="Proteomes" id="UP000651728"/>
    </source>
</evidence>
<dbReference type="EMBL" id="BOOB01000009">
    <property type="protein sequence ID" value="GIH31038.1"/>
    <property type="molecule type" value="Genomic_DNA"/>
</dbReference>
<evidence type="ECO:0000313" key="2">
    <source>
        <dbReference type="EMBL" id="GIH31038.1"/>
    </source>
</evidence>
<evidence type="ECO:0000256" key="1">
    <source>
        <dbReference type="SAM" id="MobiDB-lite"/>
    </source>
</evidence>